<gene>
    <name evidence="3" type="ORF">ELY38_11700</name>
</gene>
<comment type="caution">
    <text evidence="3">The sequence shown here is derived from an EMBL/GenBank/DDBJ whole genome shotgun (WGS) entry which is preliminary data.</text>
</comment>
<dbReference type="Gene3D" id="3.40.50.2000">
    <property type="entry name" value="Glycogen Phosphorylase B"/>
    <property type="match status" value="2"/>
</dbReference>
<name>A0A433KNY5_9GAMM</name>
<dbReference type="PANTHER" id="PTHR12526">
    <property type="entry name" value="GLYCOSYLTRANSFERASE"/>
    <property type="match status" value="1"/>
</dbReference>
<dbReference type="GO" id="GO:0016757">
    <property type="term" value="F:glycosyltransferase activity"/>
    <property type="evidence" value="ECO:0007669"/>
    <property type="project" value="InterPro"/>
</dbReference>
<keyword evidence="3" id="KW-0808">Transferase</keyword>
<dbReference type="SUPFAM" id="SSF53756">
    <property type="entry name" value="UDP-Glycosyltransferase/glycogen phosphorylase"/>
    <property type="match status" value="1"/>
</dbReference>
<evidence type="ECO:0000259" key="2">
    <source>
        <dbReference type="Pfam" id="PF13439"/>
    </source>
</evidence>
<evidence type="ECO:0000313" key="3">
    <source>
        <dbReference type="EMBL" id="RUR31314.1"/>
    </source>
</evidence>
<dbReference type="Pfam" id="PF00534">
    <property type="entry name" value="Glycos_transf_1"/>
    <property type="match status" value="1"/>
</dbReference>
<dbReference type="OrthoDB" id="9792269at2"/>
<evidence type="ECO:0000259" key="1">
    <source>
        <dbReference type="Pfam" id="PF00534"/>
    </source>
</evidence>
<evidence type="ECO:0000313" key="4">
    <source>
        <dbReference type="Proteomes" id="UP000287023"/>
    </source>
</evidence>
<feature type="domain" description="Glycosyl transferase family 1" evidence="1">
    <location>
        <begin position="192"/>
        <end position="337"/>
    </location>
</feature>
<reference evidence="3 4" key="1">
    <citation type="submission" date="2018-12" db="EMBL/GenBank/DDBJ databases">
        <title>three novel Halomonas strain isolated from plants.</title>
        <authorList>
            <person name="Sun C."/>
        </authorList>
    </citation>
    <scope>NUCLEOTIDE SEQUENCE [LARGE SCALE GENOMIC DNA]</scope>
    <source>
        <strain evidence="3 4">JCM 18142</strain>
    </source>
</reference>
<dbReference type="InterPro" id="IPR028098">
    <property type="entry name" value="Glyco_trans_4-like_N"/>
</dbReference>
<sequence length="380" mass="42738">MKIVFVCSSFGGGGAEKVAVKLSSALADIGHDVSYIYWKTKEGQEYKLDANVKLKKISTANPLARAWAISKLIKSERPDVVLSFTDIPNIITYFACLLARPYKCLRVPNVRIDVREKYRNLDKTPQIRLLSYLHGLSCKSAPMVLVNSKDSGASLCDYYNLSEDKVHCIYNPVFDVLPHSFPCVQSTGYGEEKRIKAVNIGRLTKAKDQKMLICAIDHAVNKLGIDIELDIYGEGDLYDELQKEIVCRGLTDRIYLKSFDPDIEKKIKHYDLFLFASRWEGLPNALIEALGSGVKVISTNCPSGPREILDDGRFGSLVEIGNYQQMAEAIARFYPNDSQVIFNNTNAGKMSDDLKKHLEQFTISFVTSQYIHLVSRKIND</sequence>
<protein>
    <submittedName>
        <fullName evidence="3">Glycosyltransferase</fullName>
    </submittedName>
</protein>
<dbReference type="GO" id="GO:1901135">
    <property type="term" value="P:carbohydrate derivative metabolic process"/>
    <property type="evidence" value="ECO:0007669"/>
    <property type="project" value="UniProtKB-ARBA"/>
</dbReference>
<dbReference type="PANTHER" id="PTHR12526:SF630">
    <property type="entry name" value="GLYCOSYLTRANSFERASE"/>
    <property type="match status" value="1"/>
</dbReference>
<keyword evidence="4" id="KW-1185">Reference proteome</keyword>
<feature type="domain" description="Glycosyltransferase subfamily 4-like N-terminal" evidence="2">
    <location>
        <begin position="13"/>
        <end position="173"/>
    </location>
</feature>
<dbReference type="InterPro" id="IPR001296">
    <property type="entry name" value="Glyco_trans_1"/>
</dbReference>
<dbReference type="Proteomes" id="UP000287023">
    <property type="component" value="Unassembled WGS sequence"/>
</dbReference>
<organism evidence="3 4">
    <name type="scientific">Vreelandella nanhaiensis</name>
    <dbReference type="NCBI Taxonomy" id="1258546"/>
    <lineage>
        <taxon>Bacteria</taxon>
        <taxon>Pseudomonadati</taxon>
        <taxon>Pseudomonadota</taxon>
        <taxon>Gammaproteobacteria</taxon>
        <taxon>Oceanospirillales</taxon>
        <taxon>Halomonadaceae</taxon>
        <taxon>Vreelandella</taxon>
    </lineage>
</organism>
<dbReference type="RefSeq" id="WP_127062432.1">
    <property type="nucleotide sequence ID" value="NZ_RZHF01000015.1"/>
</dbReference>
<dbReference type="Pfam" id="PF13439">
    <property type="entry name" value="Glyco_transf_4"/>
    <property type="match status" value="1"/>
</dbReference>
<proteinExistence type="predicted"/>
<dbReference type="EMBL" id="RZHF01000015">
    <property type="protein sequence ID" value="RUR31314.1"/>
    <property type="molecule type" value="Genomic_DNA"/>
</dbReference>
<accession>A0A433KNY5</accession>
<dbReference type="AlphaFoldDB" id="A0A433KNY5"/>